<dbReference type="SMART" id="SM00464">
    <property type="entry name" value="LON"/>
    <property type="match status" value="1"/>
</dbReference>
<dbReference type="RefSeq" id="WP_340332630.1">
    <property type="nucleotide sequence ID" value="NZ_JAZHOF010000015.1"/>
</dbReference>
<keyword evidence="3" id="KW-1185">Reference proteome</keyword>
<dbReference type="PROSITE" id="PS51787">
    <property type="entry name" value="LON_N"/>
    <property type="match status" value="1"/>
</dbReference>
<feature type="domain" description="Lon N-terminal" evidence="1">
    <location>
        <begin position="17"/>
        <end position="213"/>
    </location>
</feature>
<dbReference type="SUPFAM" id="SSF88697">
    <property type="entry name" value="PUA domain-like"/>
    <property type="match status" value="1"/>
</dbReference>
<dbReference type="Gene3D" id="2.30.130.40">
    <property type="entry name" value="LON domain-like"/>
    <property type="match status" value="1"/>
</dbReference>
<evidence type="ECO:0000259" key="1">
    <source>
        <dbReference type="PROSITE" id="PS51787"/>
    </source>
</evidence>
<comment type="caution">
    <text evidence="2">The sequence shown here is derived from an EMBL/GenBank/DDBJ whole genome shotgun (WGS) entry which is preliminary data.</text>
</comment>
<dbReference type="Proteomes" id="UP001378188">
    <property type="component" value="Unassembled WGS sequence"/>
</dbReference>
<protein>
    <submittedName>
        <fullName evidence="2">LON peptidase substrate-binding domain-containing protein</fullName>
    </submittedName>
</protein>
<name>A0AAW9RST5_9HYPH</name>
<dbReference type="EMBL" id="JAZHOF010000015">
    <property type="protein sequence ID" value="MEJ8574930.1"/>
    <property type="molecule type" value="Genomic_DNA"/>
</dbReference>
<sequence length="225" mass="24968">MTINRPYHGPRELPQIVPVFPLSGVLLLPRGDLPLNIFEPRYLKMIDDVLAGDRMIGIIQPAIGAQGPDEREVPALADIGCVGRVTALQETGDDRYLITVTGISRFRVVEELEVTTPYRQCRITTEPFGEDFTASYGEDAVDRQKLLATFRAFLDANDMETDWESVNRASNETLVNALSMLSPYGPREKQALLEADDLNTRAEVLIAVTEMALARDSDDFGPSLQ</sequence>
<dbReference type="InterPro" id="IPR003111">
    <property type="entry name" value="Lon_prtase_N"/>
</dbReference>
<proteinExistence type="predicted"/>
<accession>A0AAW9RST5</accession>
<dbReference type="PANTHER" id="PTHR46732">
    <property type="entry name" value="ATP-DEPENDENT PROTEASE LA (LON) DOMAIN PROTEIN"/>
    <property type="match status" value="1"/>
</dbReference>
<dbReference type="PANTHER" id="PTHR46732:SF8">
    <property type="entry name" value="ATP-DEPENDENT PROTEASE LA (LON) DOMAIN PROTEIN"/>
    <property type="match status" value="1"/>
</dbReference>
<reference evidence="2 3" key="1">
    <citation type="submission" date="2024-02" db="EMBL/GenBank/DDBJ databases">
        <title>Genome analysis and characterization of Microbaculum marinisediminis sp. nov., isolated from marine sediment.</title>
        <authorList>
            <person name="Du Z.-J."/>
            <person name="Ye Y.-Q."/>
            <person name="Zhang Z.-R."/>
            <person name="Yuan S.-M."/>
            <person name="Zhang X.-Y."/>
        </authorList>
    </citation>
    <scope>NUCLEOTIDE SEQUENCE [LARGE SCALE GENOMIC DNA]</scope>
    <source>
        <strain evidence="2 3">SDUM1044001</strain>
    </source>
</reference>
<evidence type="ECO:0000313" key="3">
    <source>
        <dbReference type="Proteomes" id="UP001378188"/>
    </source>
</evidence>
<dbReference type="AlphaFoldDB" id="A0AAW9RST5"/>
<dbReference type="Pfam" id="PF02190">
    <property type="entry name" value="LON_substr_bdg"/>
    <property type="match status" value="1"/>
</dbReference>
<dbReference type="InterPro" id="IPR015947">
    <property type="entry name" value="PUA-like_sf"/>
</dbReference>
<dbReference type="InterPro" id="IPR046336">
    <property type="entry name" value="Lon_prtase_N_sf"/>
</dbReference>
<gene>
    <name evidence="2" type="ORF">V3328_25880</name>
</gene>
<organism evidence="2 3">
    <name type="scientific">Microbaculum marinum</name>
    <dbReference type="NCBI Taxonomy" id="1764581"/>
    <lineage>
        <taxon>Bacteria</taxon>
        <taxon>Pseudomonadati</taxon>
        <taxon>Pseudomonadota</taxon>
        <taxon>Alphaproteobacteria</taxon>
        <taxon>Hyphomicrobiales</taxon>
        <taxon>Tepidamorphaceae</taxon>
        <taxon>Microbaculum</taxon>
    </lineage>
</organism>
<evidence type="ECO:0000313" key="2">
    <source>
        <dbReference type="EMBL" id="MEJ8574930.1"/>
    </source>
</evidence>